<keyword evidence="1" id="KW-0812">Transmembrane</keyword>
<protein>
    <submittedName>
        <fullName evidence="2">Uncharacterized protein</fullName>
    </submittedName>
</protein>
<keyword evidence="1" id="KW-1133">Transmembrane helix</keyword>
<evidence type="ECO:0000256" key="1">
    <source>
        <dbReference type="SAM" id="Phobius"/>
    </source>
</evidence>
<dbReference type="EMBL" id="CM007894">
    <property type="protein sequence ID" value="OTG26695.1"/>
    <property type="molecule type" value="Genomic_DNA"/>
</dbReference>
<gene>
    <name evidence="2" type="ORF">HannXRQ_Chr05g0161491</name>
</gene>
<organism evidence="2 3">
    <name type="scientific">Helianthus annuus</name>
    <name type="common">Common sunflower</name>
    <dbReference type="NCBI Taxonomy" id="4232"/>
    <lineage>
        <taxon>Eukaryota</taxon>
        <taxon>Viridiplantae</taxon>
        <taxon>Streptophyta</taxon>
        <taxon>Embryophyta</taxon>
        <taxon>Tracheophyta</taxon>
        <taxon>Spermatophyta</taxon>
        <taxon>Magnoliopsida</taxon>
        <taxon>eudicotyledons</taxon>
        <taxon>Gunneridae</taxon>
        <taxon>Pentapetalae</taxon>
        <taxon>asterids</taxon>
        <taxon>campanulids</taxon>
        <taxon>Asterales</taxon>
        <taxon>Asteraceae</taxon>
        <taxon>Asteroideae</taxon>
        <taxon>Heliantheae alliance</taxon>
        <taxon>Heliantheae</taxon>
        <taxon>Helianthus</taxon>
    </lineage>
</organism>
<name>A0A251UTM7_HELAN</name>
<dbReference type="AlphaFoldDB" id="A0A251UTM7"/>
<accession>A0A251UTM7</accession>
<evidence type="ECO:0000313" key="3">
    <source>
        <dbReference type="Proteomes" id="UP000215914"/>
    </source>
</evidence>
<sequence>MISHRRSYLVTQLFFASLQPRKNDWMRSSKLLRLDMDLVQINILERMQKSLCKDSSILLNIHLVYICKLLAVNIFICNQVIQLLVFLVLAF</sequence>
<feature type="transmembrane region" description="Helical" evidence="1">
    <location>
        <begin position="57"/>
        <end position="90"/>
    </location>
</feature>
<keyword evidence="1" id="KW-0472">Membrane</keyword>
<reference evidence="3" key="1">
    <citation type="journal article" date="2017" name="Nature">
        <title>The sunflower genome provides insights into oil metabolism, flowering and Asterid evolution.</title>
        <authorList>
            <person name="Badouin H."/>
            <person name="Gouzy J."/>
            <person name="Grassa C.J."/>
            <person name="Murat F."/>
            <person name="Staton S.E."/>
            <person name="Cottret L."/>
            <person name="Lelandais-Briere C."/>
            <person name="Owens G.L."/>
            <person name="Carrere S."/>
            <person name="Mayjonade B."/>
            <person name="Legrand L."/>
            <person name="Gill N."/>
            <person name="Kane N.C."/>
            <person name="Bowers J.E."/>
            <person name="Hubner S."/>
            <person name="Bellec A."/>
            <person name="Berard A."/>
            <person name="Berges H."/>
            <person name="Blanchet N."/>
            <person name="Boniface M.C."/>
            <person name="Brunel D."/>
            <person name="Catrice O."/>
            <person name="Chaidir N."/>
            <person name="Claudel C."/>
            <person name="Donnadieu C."/>
            <person name="Faraut T."/>
            <person name="Fievet G."/>
            <person name="Helmstetter N."/>
            <person name="King M."/>
            <person name="Knapp S.J."/>
            <person name="Lai Z."/>
            <person name="Le Paslier M.C."/>
            <person name="Lippi Y."/>
            <person name="Lorenzon L."/>
            <person name="Mandel J.R."/>
            <person name="Marage G."/>
            <person name="Marchand G."/>
            <person name="Marquand E."/>
            <person name="Bret-Mestries E."/>
            <person name="Morien E."/>
            <person name="Nambeesan S."/>
            <person name="Nguyen T."/>
            <person name="Pegot-Espagnet P."/>
            <person name="Pouilly N."/>
            <person name="Raftis F."/>
            <person name="Sallet E."/>
            <person name="Schiex T."/>
            <person name="Thomas J."/>
            <person name="Vandecasteele C."/>
            <person name="Vares D."/>
            <person name="Vear F."/>
            <person name="Vautrin S."/>
            <person name="Crespi M."/>
            <person name="Mangin B."/>
            <person name="Burke J.M."/>
            <person name="Salse J."/>
            <person name="Munos S."/>
            <person name="Vincourt P."/>
            <person name="Rieseberg L.H."/>
            <person name="Langlade N.B."/>
        </authorList>
    </citation>
    <scope>NUCLEOTIDE SEQUENCE [LARGE SCALE GENOMIC DNA]</scope>
    <source>
        <strain evidence="3">cv. SF193</strain>
    </source>
</reference>
<evidence type="ECO:0000313" key="2">
    <source>
        <dbReference type="EMBL" id="OTG26695.1"/>
    </source>
</evidence>
<proteinExistence type="predicted"/>
<keyword evidence="3" id="KW-1185">Reference proteome</keyword>
<dbReference type="Proteomes" id="UP000215914">
    <property type="component" value="Chromosome 5"/>
</dbReference>
<dbReference type="InParanoid" id="A0A251UTM7"/>